<dbReference type="InterPro" id="IPR008949">
    <property type="entry name" value="Isoprenoid_synthase_dom_sf"/>
</dbReference>
<accession>A0A6G4WT92</accession>
<evidence type="ECO:0000256" key="1">
    <source>
        <dbReference type="SAM" id="MobiDB-lite"/>
    </source>
</evidence>
<organism evidence="2 3">
    <name type="scientific">Streptomyces boncukensis</name>
    <dbReference type="NCBI Taxonomy" id="2711219"/>
    <lineage>
        <taxon>Bacteria</taxon>
        <taxon>Bacillati</taxon>
        <taxon>Actinomycetota</taxon>
        <taxon>Actinomycetes</taxon>
        <taxon>Kitasatosporales</taxon>
        <taxon>Streptomycetaceae</taxon>
        <taxon>Streptomyces</taxon>
    </lineage>
</organism>
<evidence type="ECO:0000313" key="3">
    <source>
        <dbReference type="Proteomes" id="UP000477722"/>
    </source>
</evidence>
<dbReference type="Proteomes" id="UP000477722">
    <property type="component" value="Unassembled WGS sequence"/>
</dbReference>
<proteinExistence type="predicted"/>
<name>A0A6G4WT92_9ACTN</name>
<dbReference type="RefSeq" id="WP_165297978.1">
    <property type="nucleotide sequence ID" value="NZ_JAAKZZ010000053.1"/>
</dbReference>
<evidence type="ECO:0000313" key="2">
    <source>
        <dbReference type="EMBL" id="NGO68328.1"/>
    </source>
</evidence>
<feature type="region of interest" description="Disordered" evidence="1">
    <location>
        <begin position="1"/>
        <end position="25"/>
    </location>
</feature>
<sequence>MLLAEGDSDTIRVSYPPPQRKTMPPQSQCDLESAQFHIPFPIIPPSEQFPGSAQLASWLKDWCTSCGLVGTEDEWHKVEQWRIPEFTALTHPGCRDEMSARLICAWVTWTSIVDDEFDAPTLSRPRPRTGRTEAAVRLPRCRTTWRGER</sequence>
<dbReference type="SUPFAM" id="SSF48576">
    <property type="entry name" value="Terpenoid synthases"/>
    <property type="match status" value="1"/>
</dbReference>
<dbReference type="Gene3D" id="1.10.600.10">
    <property type="entry name" value="Farnesyl Diphosphate Synthase"/>
    <property type="match status" value="1"/>
</dbReference>
<dbReference type="AlphaFoldDB" id="A0A6G4WT92"/>
<gene>
    <name evidence="2" type="ORF">G5C65_08165</name>
</gene>
<reference evidence="2 3" key="1">
    <citation type="submission" date="2020-02" db="EMBL/GenBank/DDBJ databases">
        <title>Whole-genome analyses of novel actinobacteria.</title>
        <authorList>
            <person name="Sahin N."/>
            <person name="Tatar D."/>
        </authorList>
    </citation>
    <scope>NUCLEOTIDE SEQUENCE [LARGE SCALE GENOMIC DNA]</scope>
    <source>
        <strain evidence="2 3">SB3404</strain>
    </source>
</reference>
<dbReference type="EMBL" id="JAAKZZ010000053">
    <property type="protein sequence ID" value="NGO68328.1"/>
    <property type="molecule type" value="Genomic_DNA"/>
</dbReference>
<protein>
    <submittedName>
        <fullName evidence="2">Uncharacterized protein</fullName>
    </submittedName>
</protein>
<keyword evidence="3" id="KW-1185">Reference proteome</keyword>
<comment type="caution">
    <text evidence="2">The sequence shown here is derived from an EMBL/GenBank/DDBJ whole genome shotgun (WGS) entry which is preliminary data.</text>
</comment>